<sequence length="64" mass="7094">MSAKDDTLSDDASFRSELRALLRRAHESGVDVKGGWECRNGDGKPDWDVVVTEVEKRADSDADQ</sequence>
<dbReference type="OrthoDB" id="326392at2157"/>
<keyword evidence="2" id="KW-1185">Reference proteome</keyword>
<dbReference type="RefSeq" id="WP_149797889.1">
    <property type="nucleotide sequence ID" value="NZ_FNBO01000003.1"/>
</dbReference>
<accession>A0A1G7JMN0</accession>
<name>A0A1G7JMN0_9EURY</name>
<protein>
    <submittedName>
        <fullName evidence="1">Uncharacterized protein</fullName>
    </submittedName>
</protein>
<reference evidence="1 2" key="1">
    <citation type="submission" date="2016-10" db="EMBL/GenBank/DDBJ databases">
        <authorList>
            <person name="Varghese N."/>
            <person name="Submissions S."/>
        </authorList>
    </citation>
    <scope>NUCLEOTIDE SEQUENCE [LARGE SCALE GENOMIC DNA]</scope>
    <source>
        <strain evidence="1 2">CGMCC 1.3527</strain>
    </source>
</reference>
<organism evidence="1 2">
    <name type="scientific">Halorubrum xinjiangense</name>
    <dbReference type="NCBI Taxonomy" id="261291"/>
    <lineage>
        <taxon>Archaea</taxon>
        <taxon>Methanobacteriati</taxon>
        <taxon>Methanobacteriota</taxon>
        <taxon>Stenosarchaea group</taxon>
        <taxon>Halobacteria</taxon>
        <taxon>Halobacteriales</taxon>
        <taxon>Haloferacaceae</taxon>
        <taxon>Halorubrum</taxon>
    </lineage>
</organism>
<gene>
    <name evidence="1" type="ORF">SAMN04488067_10312</name>
</gene>
<evidence type="ECO:0000313" key="1">
    <source>
        <dbReference type="EMBL" id="SDF26034.1"/>
    </source>
</evidence>
<dbReference type="AlphaFoldDB" id="A0A1G7JMN0"/>
<evidence type="ECO:0000313" key="2">
    <source>
        <dbReference type="Proteomes" id="UP000324020"/>
    </source>
</evidence>
<proteinExistence type="predicted"/>
<dbReference type="EMBL" id="FNBO01000003">
    <property type="protein sequence ID" value="SDF26034.1"/>
    <property type="molecule type" value="Genomic_DNA"/>
</dbReference>
<dbReference type="Proteomes" id="UP000324020">
    <property type="component" value="Unassembled WGS sequence"/>
</dbReference>